<dbReference type="EMBL" id="AQQV01000001">
    <property type="protein sequence ID" value="ORE89128.1"/>
    <property type="molecule type" value="Genomic_DNA"/>
</dbReference>
<dbReference type="AlphaFoldDB" id="A0A1Y1SHS5"/>
<evidence type="ECO:0000313" key="2">
    <source>
        <dbReference type="Proteomes" id="UP000192342"/>
    </source>
</evidence>
<proteinExistence type="predicted"/>
<reference evidence="1 2" key="1">
    <citation type="submission" date="2013-04" db="EMBL/GenBank/DDBJ databases">
        <title>Oceanococcus atlanticus 22II-S10r2 Genome Sequencing.</title>
        <authorList>
            <person name="Lai Q."/>
            <person name="Li G."/>
            <person name="Shao Z."/>
        </authorList>
    </citation>
    <scope>NUCLEOTIDE SEQUENCE [LARGE SCALE GENOMIC DNA]</scope>
    <source>
        <strain evidence="1 2">22II-S10r2</strain>
    </source>
</reference>
<protein>
    <submittedName>
        <fullName evidence="1">Uncharacterized protein</fullName>
    </submittedName>
</protein>
<accession>A0A1Y1SHS5</accession>
<organism evidence="1 2">
    <name type="scientific">Oceanococcus atlanticus</name>
    <dbReference type="NCBI Taxonomy" id="1317117"/>
    <lineage>
        <taxon>Bacteria</taxon>
        <taxon>Pseudomonadati</taxon>
        <taxon>Pseudomonadota</taxon>
        <taxon>Gammaproteobacteria</taxon>
        <taxon>Chromatiales</taxon>
        <taxon>Oceanococcaceae</taxon>
        <taxon>Oceanococcus</taxon>
    </lineage>
</organism>
<dbReference type="Proteomes" id="UP000192342">
    <property type="component" value="Unassembled WGS sequence"/>
</dbReference>
<gene>
    <name evidence="1" type="ORF">ATO7_04595</name>
</gene>
<name>A0A1Y1SHS5_9GAMM</name>
<sequence>MVQQHGFRVLQYERMLSDFDTWASSLSEVLDIPLTQQRRDGLWALSGLGQAAQGEGSHIRNRNPGQFLGLKPQTLEQVNQRLSKIIPALGYSL</sequence>
<keyword evidence="2" id="KW-1185">Reference proteome</keyword>
<evidence type="ECO:0000313" key="1">
    <source>
        <dbReference type="EMBL" id="ORE89128.1"/>
    </source>
</evidence>
<comment type="caution">
    <text evidence="1">The sequence shown here is derived from an EMBL/GenBank/DDBJ whole genome shotgun (WGS) entry which is preliminary data.</text>
</comment>